<dbReference type="PANTHER" id="PTHR42678">
    <property type="entry name" value="AMIDASE"/>
    <property type="match status" value="1"/>
</dbReference>
<evidence type="ECO:0000259" key="1">
    <source>
        <dbReference type="Pfam" id="PF01425"/>
    </source>
</evidence>
<accession>A0A1V8TEU5</accession>
<organism evidence="2 3">
    <name type="scientific">Cryoendolithus antarcticus</name>
    <dbReference type="NCBI Taxonomy" id="1507870"/>
    <lineage>
        <taxon>Eukaryota</taxon>
        <taxon>Fungi</taxon>
        <taxon>Dikarya</taxon>
        <taxon>Ascomycota</taxon>
        <taxon>Pezizomycotina</taxon>
        <taxon>Dothideomycetes</taxon>
        <taxon>Dothideomycetidae</taxon>
        <taxon>Cladosporiales</taxon>
        <taxon>Cladosporiaceae</taxon>
        <taxon>Cryoendolithus</taxon>
    </lineage>
</organism>
<sequence>MLRVAVNGFFESLIVIIQVMEELDVDVIQEKGVESLEGAQGIEQGLTGVTAGEVVASFLSRIEKLNNHTNAIIALNPAALGLADDFDEKLAAGNATYGPLSCIPVLLKDNYDTASIATTGGNLDLAKSQPSVDAPAVTALKKAGAIILGKANLHELALEGLSVSSLGGQTINPYDYTRTPGGSSGGTGAAIAASFAVFGTGSDTVNSLRSPASANSLFSCRPTRGLISRAGIIPISYTQDVIGPIARSVGDVATALTVMASVGYDASDNATSLVPAGIEGNDYALRLSAGSLKGVRFGLLEGFFNRTASNETTPVNQAMANITAKLRRAGATIVPITDSLYNATAIIKLDTQRYEYREEMNAYLQRSSLGGEHPDTLNELYTSKKFVVIPSQYEYVNTALVSSTGNATYNTIQAGIQNLTLAVQRTFTSHDLDAMIYPEQKNLVVPIGSASQSGRNGILAALTGTPVVTVPIGFSPATATAPRGIPIGMEILGRSWTEALLLQIAWQIEQLGRARRIPEWAEEVVEIKAYEPVPSVTPNSGNINAAYPLGTLAA</sequence>
<name>A0A1V8TEU5_9PEZI</name>
<dbReference type="InParanoid" id="A0A1V8TEU5"/>
<dbReference type="AlphaFoldDB" id="A0A1V8TEU5"/>
<dbReference type="STRING" id="1507870.A0A1V8TEU5"/>
<dbReference type="EMBL" id="NAJO01000009">
    <property type="protein sequence ID" value="OQO09896.1"/>
    <property type="molecule type" value="Genomic_DNA"/>
</dbReference>
<dbReference type="Gene3D" id="3.30.310.50">
    <property type="entry name" value="Alpha-D-phosphohexomutase, C-terminal domain"/>
    <property type="match status" value="1"/>
</dbReference>
<gene>
    <name evidence="2" type="ORF">B0A48_04250</name>
</gene>
<keyword evidence="3" id="KW-1185">Reference proteome</keyword>
<dbReference type="SUPFAM" id="SSF75304">
    <property type="entry name" value="Amidase signature (AS) enzymes"/>
    <property type="match status" value="1"/>
</dbReference>
<proteinExistence type="predicted"/>
<dbReference type="PANTHER" id="PTHR42678:SF5">
    <property type="entry name" value="GLUTAMYL-TRNA(GLN) AMIDOTRANSFERASE SUBUNIT A"/>
    <property type="match status" value="1"/>
</dbReference>
<protein>
    <recommendedName>
        <fullName evidence="1">Amidase domain-containing protein</fullName>
    </recommendedName>
</protein>
<dbReference type="InterPro" id="IPR036928">
    <property type="entry name" value="AS_sf"/>
</dbReference>
<feature type="domain" description="Amidase" evidence="1">
    <location>
        <begin position="53"/>
        <end position="502"/>
    </location>
</feature>
<dbReference type="Pfam" id="PF01425">
    <property type="entry name" value="Amidase"/>
    <property type="match status" value="1"/>
</dbReference>
<comment type="caution">
    <text evidence="2">The sequence shown here is derived from an EMBL/GenBank/DDBJ whole genome shotgun (WGS) entry which is preliminary data.</text>
</comment>
<evidence type="ECO:0000313" key="2">
    <source>
        <dbReference type="EMBL" id="OQO09896.1"/>
    </source>
</evidence>
<dbReference type="InterPro" id="IPR023631">
    <property type="entry name" value="Amidase_dom"/>
</dbReference>
<dbReference type="Gene3D" id="3.90.1300.10">
    <property type="entry name" value="Amidase signature (AS) domain"/>
    <property type="match status" value="1"/>
</dbReference>
<dbReference type="OrthoDB" id="566138at2759"/>
<reference evidence="3" key="1">
    <citation type="submission" date="2017-03" db="EMBL/GenBank/DDBJ databases">
        <title>Genomes of endolithic fungi from Antarctica.</title>
        <authorList>
            <person name="Coleine C."/>
            <person name="Masonjones S."/>
            <person name="Stajich J.E."/>
        </authorList>
    </citation>
    <scope>NUCLEOTIDE SEQUENCE [LARGE SCALE GENOMIC DNA]</scope>
    <source>
        <strain evidence="3">CCFEE 5527</strain>
    </source>
</reference>
<evidence type="ECO:0000313" key="3">
    <source>
        <dbReference type="Proteomes" id="UP000192596"/>
    </source>
</evidence>
<dbReference type="Proteomes" id="UP000192596">
    <property type="component" value="Unassembled WGS sequence"/>
</dbReference>